<name>A0ABR1L0X2_9PEZI</name>
<evidence type="ECO:0000256" key="1">
    <source>
        <dbReference type="SAM" id="MobiDB-lite"/>
    </source>
</evidence>
<organism evidence="2 3">
    <name type="scientific">Phyllosticta citriasiana</name>
    <dbReference type="NCBI Taxonomy" id="595635"/>
    <lineage>
        <taxon>Eukaryota</taxon>
        <taxon>Fungi</taxon>
        <taxon>Dikarya</taxon>
        <taxon>Ascomycota</taxon>
        <taxon>Pezizomycotina</taxon>
        <taxon>Dothideomycetes</taxon>
        <taxon>Dothideomycetes incertae sedis</taxon>
        <taxon>Botryosphaeriales</taxon>
        <taxon>Phyllostictaceae</taxon>
        <taxon>Phyllosticta</taxon>
    </lineage>
</organism>
<dbReference type="EMBL" id="JBBPHU010000001">
    <property type="protein sequence ID" value="KAK7524630.1"/>
    <property type="molecule type" value="Genomic_DNA"/>
</dbReference>
<evidence type="ECO:0008006" key="4">
    <source>
        <dbReference type="Google" id="ProtNLM"/>
    </source>
</evidence>
<proteinExistence type="predicted"/>
<accession>A0ABR1L0X2</accession>
<evidence type="ECO:0000313" key="2">
    <source>
        <dbReference type="EMBL" id="KAK7524630.1"/>
    </source>
</evidence>
<keyword evidence="3" id="KW-1185">Reference proteome</keyword>
<reference evidence="2 3" key="1">
    <citation type="submission" date="2024-04" db="EMBL/GenBank/DDBJ databases">
        <title>Phyllosticta paracitricarpa is synonymous to the EU quarantine fungus P. citricarpa based on phylogenomic analyses.</title>
        <authorList>
            <consortium name="Lawrence Berkeley National Laboratory"/>
            <person name="Van Ingen-Buijs V.A."/>
            <person name="Van Westerhoven A.C."/>
            <person name="Haridas S."/>
            <person name="Skiadas P."/>
            <person name="Martin F."/>
            <person name="Groenewald J.Z."/>
            <person name="Crous P.W."/>
            <person name="Seidl M.F."/>
        </authorList>
    </citation>
    <scope>NUCLEOTIDE SEQUENCE [LARGE SCALE GENOMIC DNA]</scope>
    <source>
        <strain evidence="2 3">CBS 123371</strain>
    </source>
</reference>
<sequence length="73" mass="8024">MQCAPGGLLRGACLLPDVQALYTSSLKLDREQRDSVEVTHEKDTEASKPKLHHDAHSERTCTVQVVRVALAGR</sequence>
<dbReference type="Proteomes" id="UP001363622">
    <property type="component" value="Unassembled WGS sequence"/>
</dbReference>
<evidence type="ECO:0000313" key="3">
    <source>
        <dbReference type="Proteomes" id="UP001363622"/>
    </source>
</evidence>
<comment type="caution">
    <text evidence="2">The sequence shown here is derived from an EMBL/GenBank/DDBJ whole genome shotgun (WGS) entry which is preliminary data.</text>
</comment>
<protein>
    <recommendedName>
        <fullName evidence="4">Secreted protein</fullName>
    </recommendedName>
</protein>
<gene>
    <name evidence="2" type="ORF">IWZ03DRAFT_367666</name>
</gene>
<feature type="region of interest" description="Disordered" evidence="1">
    <location>
        <begin position="31"/>
        <end position="57"/>
    </location>
</feature>